<comment type="subcellular location">
    <subcellularLocation>
        <location evidence="4">Periplasm</location>
    </subcellularLocation>
</comment>
<dbReference type="GO" id="GO:0005506">
    <property type="term" value="F:iron ion binding"/>
    <property type="evidence" value="ECO:0007669"/>
    <property type="project" value="UniProtKB-UniRule"/>
</dbReference>
<keyword evidence="11" id="KW-1185">Reference proteome</keyword>
<dbReference type="Proteomes" id="UP000283587">
    <property type="component" value="Unassembled WGS sequence"/>
</dbReference>
<dbReference type="OrthoDB" id="9779283at2"/>
<feature type="binding site" description="covalent" evidence="5">
    <location>
        <position position="81"/>
    </location>
    <ligand>
        <name>heme c</name>
        <dbReference type="ChEBI" id="CHEBI:61717"/>
    </ligand>
</feature>
<dbReference type="GO" id="GO:0009055">
    <property type="term" value="F:electron transfer activity"/>
    <property type="evidence" value="ECO:0007669"/>
    <property type="project" value="UniProtKB-UniRule"/>
</dbReference>
<dbReference type="InterPro" id="IPR036909">
    <property type="entry name" value="Cyt_c-like_dom_sf"/>
</dbReference>
<feature type="compositionally biased region" description="Basic and acidic residues" evidence="7">
    <location>
        <begin position="168"/>
        <end position="178"/>
    </location>
</feature>
<feature type="binding site" description="covalent" evidence="5">
    <location>
        <position position="78"/>
    </location>
    <ligand>
        <name>heme c</name>
        <dbReference type="ChEBI" id="CHEBI:61717"/>
    </ligand>
</feature>
<reference evidence="11" key="1">
    <citation type="submission" date="2018-09" db="EMBL/GenBank/DDBJ databases">
        <title>Paracoccus onubensis nov. sp. a moderate halophilic bacterium isolated from Gruta de las Maravillas (Aracena, Spain).</title>
        <authorList>
            <person name="Jurado V."/>
            <person name="Gutierrez-Patricio S."/>
            <person name="Gonzalez-Pimentel J.L."/>
            <person name="Miller A.Z."/>
            <person name="Laiz L."/>
            <person name="Saiz-Jimenez C."/>
        </authorList>
    </citation>
    <scope>NUCLEOTIDE SEQUENCE [LARGE SCALE GENOMIC DNA]</scope>
    <source>
        <strain evidence="11">DSM 26381</strain>
    </source>
</reference>
<dbReference type="NCBIfam" id="TIGR03872">
    <property type="entry name" value="cytochrome_MoxG"/>
    <property type="match status" value="1"/>
</dbReference>
<keyword evidence="1 4" id="KW-0349">Heme</keyword>
<name>A0A419A4B9_9RHOB</name>
<evidence type="ECO:0000256" key="5">
    <source>
        <dbReference type="PIRSR" id="PIRSR000008-1"/>
    </source>
</evidence>
<dbReference type="Gene3D" id="1.10.760.10">
    <property type="entry name" value="Cytochrome c-like domain"/>
    <property type="match status" value="1"/>
</dbReference>
<evidence type="ECO:0000256" key="7">
    <source>
        <dbReference type="SAM" id="MobiDB-lite"/>
    </source>
</evidence>
<keyword evidence="4" id="KW-0813">Transport</keyword>
<dbReference type="RefSeq" id="WP_119899119.1">
    <property type="nucleotide sequence ID" value="NZ_QNRC01000061.1"/>
</dbReference>
<sequence>MKPIVLAGIVATGLSVTAVLAQPQFYNAVDGSPLDFDLAMEEGRDTEAVKEFLETGVNIYNEDPEHLPEGEDLYNTMCSGCHGHYAEGKIGPGLNDTFWTYQQGLTDAGFFSILYGGASGQMGPMWGSLTLDEMLLVMAWTRHLFTGDASEAPWLTEEQRANFTPFEPKGRGEAEEQS</sequence>
<dbReference type="AlphaFoldDB" id="A0A419A4B9"/>
<evidence type="ECO:0000256" key="6">
    <source>
        <dbReference type="PIRSR" id="PIRSR000008-2"/>
    </source>
</evidence>
<dbReference type="GO" id="GO:0015945">
    <property type="term" value="P:methanol metabolic process"/>
    <property type="evidence" value="ECO:0007669"/>
    <property type="project" value="UniProtKB-UniRule"/>
</dbReference>
<feature type="domain" description="Cytochrome c" evidence="9">
    <location>
        <begin position="65"/>
        <end position="145"/>
    </location>
</feature>
<comment type="PTM">
    <text evidence="5">Binds 1 heme c group covalently per subunit.</text>
</comment>
<dbReference type="InterPro" id="IPR009153">
    <property type="entry name" value="Cyt_cL"/>
</dbReference>
<evidence type="ECO:0000256" key="1">
    <source>
        <dbReference type="ARBA" id="ARBA00022617"/>
    </source>
</evidence>
<dbReference type="InterPro" id="IPR009056">
    <property type="entry name" value="Cyt_c-like_dom"/>
</dbReference>
<evidence type="ECO:0000256" key="4">
    <source>
        <dbReference type="PIRNR" id="PIRNR000008"/>
    </source>
</evidence>
<dbReference type="SUPFAM" id="SSF46626">
    <property type="entry name" value="Cytochrome c"/>
    <property type="match status" value="1"/>
</dbReference>
<organism evidence="10 11">
    <name type="scientific">Paracoccus siganidrum</name>
    <dbReference type="NCBI Taxonomy" id="1276757"/>
    <lineage>
        <taxon>Bacteria</taxon>
        <taxon>Pseudomonadati</taxon>
        <taxon>Pseudomonadota</taxon>
        <taxon>Alphaproteobacteria</taxon>
        <taxon>Rhodobacterales</taxon>
        <taxon>Paracoccaceae</taxon>
        <taxon>Paracoccus</taxon>
    </lineage>
</organism>
<evidence type="ECO:0000313" key="11">
    <source>
        <dbReference type="Proteomes" id="UP000283587"/>
    </source>
</evidence>
<keyword evidence="4" id="KW-0485">Methanol utilization</keyword>
<evidence type="ECO:0000313" key="10">
    <source>
        <dbReference type="EMBL" id="RJL09137.1"/>
    </source>
</evidence>
<dbReference type="Pfam" id="PF13442">
    <property type="entry name" value="Cytochrome_CBB3"/>
    <property type="match status" value="1"/>
</dbReference>
<keyword evidence="4" id="KW-0249">Electron transport</keyword>
<comment type="function">
    <text evidence="4">Electron acceptor for MDH. Acts in methanol oxidation.</text>
</comment>
<proteinExistence type="predicted"/>
<feature type="chain" id="PRO_5019356957" description="Cytochrome c-L" evidence="8">
    <location>
        <begin position="22"/>
        <end position="178"/>
    </location>
</feature>
<evidence type="ECO:0000259" key="9">
    <source>
        <dbReference type="PROSITE" id="PS51007"/>
    </source>
</evidence>
<comment type="caution">
    <text evidence="10">The sequence shown here is derived from an EMBL/GenBank/DDBJ whole genome shotgun (WGS) entry which is preliminary data.</text>
</comment>
<keyword evidence="8" id="KW-0732">Signal</keyword>
<evidence type="ECO:0000256" key="2">
    <source>
        <dbReference type="ARBA" id="ARBA00022723"/>
    </source>
</evidence>
<feature type="region of interest" description="Disordered" evidence="7">
    <location>
        <begin position="156"/>
        <end position="178"/>
    </location>
</feature>
<gene>
    <name evidence="10" type="primary">moxG</name>
    <name evidence="10" type="ORF">D3P05_15185</name>
</gene>
<evidence type="ECO:0000256" key="8">
    <source>
        <dbReference type="SAM" id="SignalP"/>
    </source>
</evidence>
<keyword evidence="2 4" id="KW-0479">Metal-binding</keyword>
<dbReference type="PIRSF" id="PIRSF000008">
    <property type="entry name" value="Cytochrome_c551i"/>
    <property type="match status" value="1"/>
</dbReference>
<protein>
    <recommendedName>
        <fullName evidence="4">Cytochrome c-L</fullName>
    </recommendedName>
</protein>
<feature type="signal peptide" evidence="8">
    <location>
        <begin position="1"/>
        <end position="21"/>
    </location>
</feature>
<dbReference type="GO" id="GO:0020037">
    <property type="term" value="F:heme binding"/>
    <property type="evidence" value="ECO:0007669"/>
    <property type="project" value="UniProtKB-UniRule"/>
</dbReference>
<feature type="binding site" description="axial binding residue" evidence="6">
    <location>
        <position position="82"/>
    </location>
    <ligand>
        <name>heme c</name>
        <dbReference type="ChEBI" id="CHEBI:61717"/>
    </ligand>
    <ligandPart>
        <name>Fe</name>
        <dbReference type="ChEBI" id="CHEBI:18248"/>
    </ligandPart>
</feature>
<dbReference type="EMBL" id="QZEW01000068">
    <property type="protein sequence ID" value="RJL09137.1"/>
    <property type="molecule type" value="Genomic_DNA"/>
</dbReference>
<keyword evidence="3 4" id="KW-0408">Iron</keyword>
<dbReference type="PROSITE" id="PS51007">
    <property type="entry name" value="CYTC"/>
    <property type="match status" value="1"/>
</dbReference>
<evidence type="ECO:0000256" key="3">
    <source>
        <dbReference type="ARBA" id="ARBA00023004"/>
    </source>
</evidence>
<keyword evidence="4" id="KW-0574">Periplasm</keyword>
<accession>A0A419A4B9</accession>
<dbReference type="GO" id="GO:0042597">
    <property type="term" value="C:periplasmic space"/>
    <property type="evidence" value="ECO:0007669"/>
    <property type="project" value="UniProtKB-SubCell"/>
</dbReference>